<sequence>MNATSSRSHAISRTVKKRRQVRKGTLLPYSKSSAGRTTGATAMNSTSSRSHPIFTIQDERKEDRLVNFISTDSEEVELGATFLLYSFFPKVCYE</sequence>
<dbReference type="InterPro" id="IPR036961">
    <property type="entry name" value="Kinesin_motor_dom_sf"/>
</dbReference>
<organism evidence="4 5">
    <name type="scientific">Holothuria leucospilota</name>
    <name type="common">Black long sea cucumber</name>
    <name type="synonym">Mertensiothuria leucospilota</name>
    <dbReference type="NCBI Taxonomy" id="206669"/>
    <lineage>
        <taxon>Eukaryota</taxon>
        <taxon>Metazoa</taxon>
        <taxon>Echinodermata</taxon>
        <taxon>Eleutherozoa</taxon>
        <taxon>Echinozoa</taxon>
        <taxon>Holothuroidea</taxon>
        <taxon>Aspidochirotacea</taxon>
        <taxon>Aspidochirotida</taxon>
        <taxon>Holothuriidae</taxon>
        <taxon>Holothuria</taxon>
    </lineage>
</organism>
<protein>
    <submittedName>
        <fullName evidence="4">Uncharacterized protein</fullName>
    </submittedName>
</protein>
<dbReference type="AlphaFoldDB" id="A0A9Q1B957"/>
<keyword evidence="5" id="KW-1185">Reference proteome</keyword>
<dbReference type="GO" id="GO:0005524">
    <property type="term" value="F:ATP binding"/>
    <property type="evidence" value="ECO:0007669"/>
    <property type="project" value="UniProtKB-KW"/>
</dbReference>
<dbReference type="SUPFAM" id="SSF52540">
    <property type="entry name" value="P-loop containing nucleoside triphosphate hydrolases"/>
    <property type="match status" value="1"/>
</dbReference>
<accession>A0A9Q1B957</accession>
<evidence type="ECO:0000256" key="1">
    <source>
        <dbReference type="ARBA" id="ARBA00022741"/>
    </source>
</evidence>
<dbReference type="Gene3D" id="3.40.850.10">
    <property type="entry name" value="Kinesin motor domain"/>
    <property type="match status" value="1"/>
</dbReference>
<evidence type="ECO:0000256" key="2">
    <source>
        <dbReference type="ARBA" id="ARBA00022840"/>
    </source>
</evidence>
<comment type="caution">
    <text evidence="4">The sequence shown here is derived from an EMBL/GenBank/DDBJ whole genome shotgun (WGS) entry which is preliminary data.</text>
</comment>
<dbReference type="Proteomes" id="UP001152320">
    <property type="component" value="Unassembled WGS sequence"/>
</dbReference>
<gene>
    <name evidence="4" type="ORF">HOLleu_43058</name>
</gene>
<feature type="compositionally biased region" description="Polar residues" evidence="3">
    <location>
        <begin position="30"/>
        <end position="50"/>
    </location>
</feature>
<proteinExistence type="predicted"/>
<feature type="region of interest" description="Disordered" evidence="3">
    <location>
        <begin position="1"/>
        <end position="51"/>
    </location>
</feature>
<dbReference type="EMBL" id="JAIZAY010000197">
    <property type="protein sequence ID" value="KAJ8018771.1"/>
    <property type="molecule type" value="Genomic_DNA"/>
</dbReference>
<dbReference type="InterPro" id="IPR027417">
    <property type="entry name" value="P-loop_NTPase"/>
</dbReference>
<reference evidence="4" key="1">
    <citation type="submission" date="2021-10" db="EMBL/GenBank/DDBJ databases">
        <title>Tropical sea cucumber genome reveals ecological adaptation and Cuvierian tubules defense mechanism.</title>
        <authorList>
            <person name="Chen T."/>
        </authorList>
    </citation>
    <scope>NUCLEOTIDE SEQUENCE</scope>
    <source>
        <strain evidence="4">Nanhai2018</strain>
        <tissue evidence="4">Muscle</tissue>
    </source>
</reference>
<evidence type="ECO:0000313" key="5">
    <source>
        <dbReference type="Proteomes" id="UP001152320"/>
    </source>
</evidence>
<name>A0A9Q1B957_HOLLE</name>
<evidence type="ECO:0000313" key="4">
    <source>
        <dbReference type="EMBL" id="KAJ8018771.1"/>
    </source>
</evidence>
<feature type="compositionally biased region" description="Polar residues" evidence="3">
    <location>
        <begin position="1"/>
        <end position="11"/>
    </location>
</feature>
<keyword evidence="2" id="KW-0067">ATP-binding</keyword>
<keyword evidence="1" id="KW-0547">Nucleotide-binding</keyword>
<evidence type="ECO:0000256" key="3">
    <source>
        <dbReference type="SAM" id="MobiDB-lite"/>
    </source>
</evidence>